<proteinExistence type="predicted"/>
<accession>A0A233RGZ7</accession>
<reference evidence="2 3" key="1">
    <citation type="submission" date="2017-08" db="EMBL/GenBank/DDBJ databases">
        <title>A Genome Sequence of Oceanimonas doudoroffii ATCC 27123T.</title>
        <authorList>
            <person name="Brennan M.A."/>
            <person name="Maclea K.S."/>
            <person name="Mcclelland W.D."/>
            <person name="Trachtenberg A.M."/>
        </authorList>
    </citation>
    <scope>NUCLEOTIDE SEQUENCE [LARGE SCALE GENOMIC DNA]</scope>
    <source>
        <strain evidence="2 3">ATCC 27123</strain>
    </source>
</reference>
<keyword evidence="3" id="KW-1185">Reference proteome</keyword>
<dbReference type="EMBL" id="NBIM01000001">
    <property type="protein sequence ID" value="OXY82665.1"/>
    <property type="molecule type" value="Genomic_DNA"/>
</dbReference>
<dbReference type="AlphaFoldDB" id="A0A233RGZ7"/>
<dbReference type="OrthoDB" id="5902365at2"/>
<evidence type="ECO:0000313" key="2">
    <source>
        <dbReference type="EMBL" id="OXY82665.1"/>
    </source>
</evidence>
<organism evidence="2 3">
    <name type="scientific">Oceanimonas doudoroffii</name>
    <dbReference type="NCBI Taxonomy" id="84158"/>
    <lineage>
        <taxon>Bacteria</taxon>
        <taxon>Pseudomonadati</taxon>
        <taxon>Pseudomonadota</taxon>
        <taxon>Gammaproteobacteria</taxon>
        <taxon>Aeromonadales</taxon>
        <taxon>Aeromonadaceae</taxon>
        <taxon>Oceanimonas</taxon>
    </lineage>
</organism>
<name>A0A233RGZ7_9GAMM</name>
<keyword evidence="1" id="KW-0472">Membrane</keyword>
<dbReference type="NCBIfam" id="TIGR02532">
    <property type="entry name" value="IV_pilin_GFxxxE"/>
    <property type="match status" value="1"/>
</dbReference>
<evidence type="ECO:0000313" key="3">
    <source>
        <dbReference type="Proteomes" id="UP000242757"/>
    </source>
</evidence>
<evidence type="ECO:0008006" key="4">
    <source>
        <dbReference type="Google" id="ProtNLM"/>
    </source>
</evidence>
<dbReference type="SUPFAM" id="SSF54523">
    <property type="entry name" value="Pili subunits"/>
    <property type="match status" value="1"/>
</dbReference>
<keyword evidence="1" id="KW-1133">Transmembrane helix</keyword>
<evidence type="ECO:0000256" key="1">
    <source>
        <dbReference type="SAM" id="Phobius"/>
    </source>
</evidence>
<comment type="caution">
    <text evidence="2">The sequence shown here is derived from an EMBL/GenBank/DDBJ whole genome shotgun (WGS) entry which is preliminary data.</text>
</comment>
<keyword evidence="1" id="KW-0812">Transmembrane</keyword>
<dbReference type="RefSeq" id="WP_094199444.1">
    <property type="nucleotide sequence ID" value="NZ_NBIM01000001.1"/>
</dbReference>
<gene>
    <name evidence="2" type="ORF">B6S08_03880</name>
</gene>
<dbReference type="Pfam" id="PF07963">
    <property type="entry name" value="N_methyl"/>
    <property type="match status" value="1"/>
</dbReference>
<dbReference type="InterPro" id="IPR012902">
    <property type="entry name" value="N_methyl_site"/>
</dbReference>
<sequence length="166" mass="17241">MKRAAGFTLIELVIVIVILGILGAVAAPKFLNLQGDAYAGNINSLKGSIQSALTLANAKAVLEGKDGVGADDSDGNATAVTGIKGYTDVEFKYGYPIASDDEKGILGALQSVPSTEDYTLDDTTTTGTLVIQPKGRSSVDTKCFVKYTEAKDADTPATVEANTECE</sequence>
<feature type="transmembrane region" description="Helical" evidence="1">
    <location>
        <begin position="7"/>
        <end position="27"/>
    </location>
</feature>
<dbReference type="PROSITE" id="PS00409">
    <property type="entry name" value="PROKAR_NTER_METHYL"/>
    <property type="match status" value="1"/>
</dbReference>
<dbReference type="Gene3D" id="3.30.700.10">
    <property type="entry name" value="Glycoprotein, Type 4 Pilin"/>
    <property type="match status" value="1"/>
</dbReference>
<dbReference type="InterPro" id="IPR045584">
    <property type="entry name" value="Pilin-like"/>
</dbReference>
<protein>
    <recommendedName>
        <fullName evidence="4">MSHA biogenesis protein MshA</fullName>
    </recommendedName>
</protein>
<dbReference type="Proteomes" id="UP000242757">
    <property type="component" value="Unassembled WGS sequence"/>
</dbReference>